<dbReference type="GO" id="GO:1990414">
    <property type="term" value="P:replication-born double-strand break repair via sister chromatid exchange"/>
    <property type="evidence" value="ECO:0007669"/>
    <property type="project" value="TreeGrafter"/>
</dbReference>
<feature type="region of interest" description="Disordered" evidence="4">
    <location>
        <begin position="264"/>
        <end position="293"/>
    </location>
</feature>
<dbReference type="Gene3D" id="1.10.10.580">
    <property type="entry name" value="Structural maintenance of chromosome 1. Chain E"/>
    <property type="match status" value="1"/>
</dbReference>
<dbReference type="SUPFAM" id="SSF46785">
    <property type="entry name" value="Winged helix' DNA-binding domain"/>
    <property type="match status" value="1"/>
</dbReference>
<feature type="domain" description="Rad21/Rec8-like protein N-terminal" evidence="6">
    <location>
        <begin position="1"/>
        <end position="105"/>
    </location>
</feature>
<evidence type="ECO:0000256" key="2">
    <source>
        <dbReference type="ARBA" id="ARBA00009870"/>
    </source>
</evidence>
<keyword evidence="8" id="KW-1185">Reference proteome</keyword>
<evidence type="ECO:0000259" key="6">
    <source>
        <dbReference type="Pfam" id="PF04825"/>
    </source>
</evidence>
<evidence type="ECO:0000259" key="5">
    <source>
        <dbReference type="Pfam" id="PF04824"/>
    </source>
</evidence>
<dbReference type="InterPro" id="IPR023093">
    <property type="entry name" value="ScpA-like_C"/>
</dbReference>
<evidence type="ECO:0008006" key="9">
    <source>
        <dbReference type="Google" id="ProtNLM"/>
    </source>
</evidence>
<keyword evidence="3" id="KW-0539">Nucleus</keyword>
<evidence type="ECO:0000256" key="4">
    <source>
        <dbReference type="SAM" id="MobiDB-lite"/>
    </source>
</evidence>
<evidence type="ECO:0000256" key="1">
    <source>
        <dbReference type="ARBA" id="ARBA00004123"/>
    </source>
</evidence>
<dbReference type="Pfam" id="PF04824">
    <property type="entry name" value="Rad21_Rec8"/>
    <property type="match status" value="1"/>
</dbReference>
<dbReference type="Pfam" id="PF04825">
    <property type="entry name" value="Rad21_Rec8_N"/>
    <property type="match status" value="1"/>
</dbReference>
<dbReference type="InterPro" id="IPR039781">
    <property type="entry name" value="Rad21/Rec8-like"/>
</dbReference>
<evidence type="ECO:0000313" key="7">
    <source>
        <dbReference type="EMBL" id="ODV79565.1"/>
    </source>
</evidence>
<organism evidence="7 8">
    <name type="scientific">Suhomyces tanzawaensis NRRL Y-17324</name>
    <dbReference type="NCBI Taxonomy" id="984487"/>
    <lineage>
        <taxon>Eukaryota</taxon>
        <taxon>Fungi</taxon>
        <taxon>Dikarya</taxon>
        <taxon>Ascomycota</taxon>
        <taxon>Saccharomycotina</taxon>
        <taxon>Pichiomycetes</taxon>
        <taxon>Debaryomycetaceae</taxon>
        <taxon>Suhomyces</taxon>
    </lineage>
</organism>
<comment type="similarity">
    <text evidence="2">Belongs to the rad21 family.</text>
</comment>
<gene>
    <name evidence="7" type="ORF">CANTADRAFT_50740</name>
</gene>
<dbReference type="GO" id="GO:0030892">
    <property type="term" value="C:mitotic cohesin complex"/>
    <property type="evidence" value="ECO:0007669"/>
    <property type="project" value="TreeGrafter"/>
</dbReference>
<proteinExistence type="inferred from homology"/>
<name>A0A1E4SJ75_9ASCO</name>
<sequence>MYTEQLVSKQGPLAHVWLAANYDKKLTKQQLLSTSIVKSSDFISNHPISHSSSQGSQQDSNSITLRLSGQLLLGIVRIYSRKTKYLLDDVNDILLKLKTSFKYASGVKLGSDISANKVNLQPQDTIITNVKSITLQDQVTRFDLLYQDDLNLDDDFASGGGRGIFSQSQNTEDSFTFDQSIEFGRYEEPQDPVTPGNDYGLELDFDLNDDDASDHSIEVGRNVSQLANDAEMSVLSIGKDINEEPALDFDLGEPLDTIEEPELENASGAETSDGPEEPTTPQPILPPRPRTKRNRITEEGELITTKRKLKVDSSLDLDGIPILTLKENQQLILNGFGKDDTLTLNLSEAEKLQLIYELSAPISSNKRRKLWNIDTLLQERCIELARQEKELEEQHNLQFEQEFDDFDNNLDFDLSLPDFDNEDNGPEDSFANQIIDEIQEEETEEEDITNGNVARSTIQVADHLRSILGDKGESDLAALIEKDLKINDDNNELLPLGTTSRSSDSKKVNQRKEATKCFFELLVLATNDCIEIEQEAHETKIGADINIRSRDRLFSSFL</sequence>
<dbReference type="GO" id="GO:0007064">
    <property type="term" value="P:mitotic sister chromatid cohesion"/>
    <property type="evidence" value="ECO:0007669"/>
    <property type="project" value="TreeGrafter"/>
</dbReference>
<feature type="compositionally biased region" description="Pro residues" evidence="4">
    <location>
        <begin position="278"/>
        <end position="288"/>
    </location>
</feature>
<dbReference type="PANTHER" id="PTHR12585">
    <property type="entry name" value="SCC1 / RAD21 FAMILY MEMBER"/>
    <property type="match status" value="1"/>
</dbReference>
<protein>
    <recommendedName>
        <fullName evidence="9">Rad21/Rec8-like protein N-terminal domain-containing protein</fullName>
    </recommendedName>
</protein>
<dbReference type="InterPro" id="IPR036390">
    <property type="entry name" value="WH_DNA-bd_sf"/>
</dbReference>
<evidence type="ECO:0000313" key="8">
    <source>
        <dbReference type="Proteomes" id="UP000094285"/>
    </source>
</evidence>
<dbReference type="GO" id="GO:0003682">
    <property type="term" value="F:chromatin binding"/>
    <property type="evidence" value="ECO:0007669"/>
    <property type="project" value="TreeGrafter"/>
</dbReference>
<feature type="domain" description="Rad21/Rec8-like protein C-terminal eukaryotic" evidence="5">
    <location>
        <begin position="509"/>
        <end position="536"/>
    </location>
</feature>
<dbReference type="RefSeq" id="XP_020064687.1">
    <property type="nucleotide sequence ID" value="XM_020209865.1"/>
</dbReference>
<reference evidence="8" key="1">
    <citation type="submission" date="2016-05" db="EMBL/GenBank/DDBJ databases">
        <title>Comparative genomics of biotechnologically important yeasts.</title>
        <authorList>
            <consortium name="DOE Joint Genome Institute"/>
            <person name="Riley R."/>
            <person name="Haridas S."/>
            <person name="Wolfe K.H."/>
            <person name="Lopes M.R."/>
            <person name="Hittinger C.T."/>
            <person name="Goker M."/>
            <person name="Salamov A."/>
            <person name="Wisecaver J."/>
            <person name="Long T.M."/>
            <person name="Aerts A.L."/>
            <person name="Barry K."/>
            <person name="Choi C."/>
            <person name="Clum A."/>
            <person name="Coughlan A.Y."/>
            <person name="Deshpande S."/>
            <person name="Douglass A.P."/>
            <person name="Hanson S.J."/>
            <person name="Klenk H.-P."/>
            <person name="Labutti K."/>
            <person name="Lapidus A."/>
            <person name="Lindquist E."/>
            <person name="Lipzen A."/>
            <person name="Meier-Kolthoff J.P."/>
            <person name="Ohm R.A."/>
            <person name="Otillar R.P."/>
            <person name="Pangilinan J."/>
            <person name="Peng Y."/>
            <person name="Rokas A."/>
            <person name="Rosa C.A."/>
            <person name="Scheuner C."/>
            <person name="Sibirny A.A."/>
            <person name="Slot J.C."/>
            <person name="Stielow J.B."/>
            <person name="Sun H."/>
            <person name="Kurtzman C.P."/>
            <person name="Blackwell M."/>
            <person name="Grigoriev I.V."/>
            <person name="Jeffries T.W."/>
        </authorList>
    </citation>
    <scope>NUCLEOTIDE SEQUENCE [LARGE SCALE GENOMIC DNA]</scope>
    <source>
        <strain evidence="8">NRRL Y-17324</strain>
    </source>
</reference>
<dbReference type="PANTHER" id="PTHR12585:SF69">
    <property type="entry name" value="FI11703P"/>
    <property type="match status" value="1"/>
</dbReference>
<dbReference type="STRING" id="984487.A0A1E4SJ75"/>
<evidence type="ECO:0000256" key="3">
    <source>
        <dbReference type="ARBA" id="ARBA00023242"/>
    </source>
</evidence>
<accession>A0A1E4SJ75</accession>
<dbReference type="InterPro" id="IPR006909">
    <property type="entry name" value="Rad21/Rec8_C_eu"/>
</dbReference>
<dbReference type="InterPro" id="IPR006910">
    <property type="entry name" value="Rad21_Rec8_N"/>
</dbReference>
<dbReference type="AlphaFoldDB" id="A0A1E4SJ75"/>
<dbReference type="Proteomes" id="UP000094285">
    <property type="component" value="Unassembled WGS sequence"/>
</dbReference>
<dbReference type="GO" id="GO:0005634">
    <property type="term" value="C:nucleus"/>
    <property type="evidence" value="ECO:0007669"/>
    <property type="project" value="UniProtKB-SubCell"/>
</dbReference>
<dbReference type="EMBL" id="KV453911">
    <property type="protein sequence ID" value="ODV79565.1"/>
    <property type="molecule type" value="Genomic_DNA"/>
</dbReference>
<dbReference type="GeneID" id="30984001"/>
<comment type="subcellular location">
    <subcellularLocation>
        <location evidence="1">Nucleus</location>
    </subcellularLocation>
</comment>
<dbReference type="OrthoDB" id="10071381at2759"/>